<organism evidence="2 3">
    <name type="scientific">Pholiota conissans</name>
    <dbReference type="NCBI Taxonomy" id="109636"/>
    <lineage>
        <taxon>Eukaryota</taxon>
        <taxon>Fungi</taxon>
        <taxon>Dikarya</taxon>
        <taxon>Basidiomycota</taxon>
        <taxon>Agaricomycotina</taxon>
        <taxon>Agaricomycetes</taxon>
        <taxon>Agaricomycetidae</taxon>
        <taxon>Agaricales</taxon>
        <taxon>Agaricineae</taxon>
        <taxon>Strophariaceae</taxon>
        <taxon>Pholiota</taxon>
    </lineage>
</organism>
<dbReference type="CDD" id="cd04301">
    <property type="entry name" value="NAT_SF"/>
    <property type="match status" value="1"/>
</dbReference>
<dbReference type="InterPro" id="IPR000182">
    <property type="entry name" value="GNAT_dom"/>
</dbReference>
<dbReference type="AlphaFoldDB" id="A0A9P5ZBI0"/>
<dbReference type="OrthoDB" id="2744543at2759"/>
<feature type="domain" description="N-acetyltransferase" evidence="1">
    <location>
        <begin position="1"/>
        <end position="76"/>
    </location>
</feature>
<proteinExistence type="predicted"/>
<dbReference type="SUPFAM" id="SSF55729">
    <property type="entry name" value="Acyl-CoA N-acyltransferases (Nat)"/>
    <property type="match status" value="1"/>
</dbReference>
<dbReference type="InterPro" id="IPR052523">
    <property type="entry name" value="Trichothecene_AcTrans"/>
</dbReference>
<reference evidence="2" key="1">
    <citation type="submission" date="2020-11" db="EMBL/GenBank/DDBJ databases">
        <authorList>
            <consortium name="DOE Joint Genome Institute"/>
            <person name="Ahrendt S."/>
            <person name="Riley R."/>
            <person name="Andreopoulos W."/>
            <person name="Labutti K."/>
            <person name="Pangilinan J."/>
            <person name="Ruiz-Duenas F.J."/>
            <person name="Barrasa J.M."/>
            <person name="Sanchez-Garcia M."/>
            <person name="Camarero S."/>
            <person name="Miyauchi S."/>
            <person name="Serrano A."/>
            <person name="Linde D."/>
            <person name="Babiker R."/>
            <person name="Drula E."/>
            <person name="Ayuso-Fernandez I."/>
            <person name="Pacheco R."/>
            <person name="Padilla G."/>
            <person name="Ferreira P."/>
            <person name="Barriuso J."/>
            <person name="Kellner H."/>
            <person name="Castanera R."/>
            <person name="Alfaro M."/>
            <person name="Ramirez L."/>
            <person name="Pisabarro A.G."/>
            <person name="Kuo A."/>
            <person name="Tritt A."/>
            <person name="Lipzen A."/>
            <person name="He G."/>
            <person name="Yan M."/>
            <person name="Ng V."/>
            <person name="Cullen D."/>
            <person name="Martin F."/>
            <person name="Rosso M.-N."/>
            <person name="Henrissat B."/>
            <person name="Hibbett D."/>
            <person name="Martinez A.T."/>
            <person name="Grigoriev I.V."/>
        </authorList>
    </citation>
    <scope>NUCLEOTIDE SEQUENCE</scope>
    <source>
        <strain evidence="2">CIRM-BRFM 674</strain>
    </source>
</reference>
<dbReference type="PANTHER" id="PTHR42791:SF1">
    <property type="entry name" value="N-ACETYLTRANSFERASE DOMAIN-CONTAINING PROTEIN"/>
    <property type="match status" value="1"/>
</dbReference>
<evidence type="ECO:0000259" key="1">
    <source>
        <dbReference type="PROSITE" id="PS51186"/>
    </source>
</evidence>
<protein>
    <recommendedName>
        <fullName evidence="1">N-acetyltransferase domain-containing protein</fullName>
    </recommendedName>
</protein>
<dbReference type="GO" id="GO:0016747">
    <property type="term" value="F:acyltransferase activity, transferring groups other than amino-acyl groups"/>
    <property type="evidence" value="ECO:0007669"/>
    <property type="project" value="InterPro"/>
</dbReference>
<evidence type="ECO:0000313" key="2">
    <source>
        <dbReference type="EMBL" id="KAF9482926.1"/>
    </source>
</evidence>
<dbReference type="PROSITE" id="PS51186">
    <property type="entry name" value="GNAT"/>
    <property type="match status" value="1"/>
</dbReference>
<evidence type="ECO:0000313" key="3">
    <source>
        <dbReference type="Proteomes" id="UP000807469"/>
    </source>
</evidence>
<name>A0A9P5ZBI0_9AGAR</name>
<comment type="caution">
    <text evidence="2">The sequence shown here is derived from an EMBL/GenBank/DDBJ whole genome shotgun (WGS) entry which is preliminary data.</text>
</comment>
<dbReference type="Pfam" id="PF13508">
    <property type="entry name" value="Acetyltransf_7"/>
    <property type="match status" value="1"/>
</dbReference>
<sequence>MIHVGLLATEPASQGKGYGGALLEVINDFADERSKAMWLLSSNILNEPFYNSHGFETVGTFYVGEGNPEWTKKPIPVQIVSGQRCQVSNMIDSSSIDGQGTQEQVRKPNESACHKHQTLESGFPLVFPNLKV</sequence>
<dbReference type="Proteomes" id="UP000807469">
    <property type="component" value="Unassembled WGS sequence"/>
</dbReference>
<keyword evidence="3" id="KW-1185">Reference proteome</keyword>
<dbReference type="InterPro" id="IPR016181">
    <property type="entry name" value="Acyl_CoA_acyltransferase"/>
</dbReference>
<gene>
    <name evidence="2" type="ORF">BDN70DRAFT_874339</name>
</gene>
<accession>A0A9P5ZBI0</accession>
<dbReference type="Gene3D" id="3.40.630.30">
    <property type="match status" value="1"/>
</dbReference>
<dbReference type="PANTHER" id="PTHR42791">
    <property type="entry name" value="GNAT FAMILY ACETYLTRANSFERASE"/>
    <property type="match status" value="1"/>
</dbReference>
<dbReference type="EMBL" id="MU155159">
    <property type="protein sequence ID" value="KAF9482926.1"/>
    <property type="molecule type" value="Genomic_DNA"/>
</dbReference>